<dbReference type="OrthoDB" id="285651at2"/>
<evidence type="ECO:0000313" key="4">
    <source>
        <dbReference type="EMBL" id="EMI54695.1"/>
    </source>
</evidence>
<keyword evidence="2" id="KW-0812">Transmembrane</keyword>
<dbReference type="InterPro" id="IPR045584">
    <property type="entry name" value="Pilin-like"/>
</dbReference>
<dbReference type="Pfam" id="PF07596">
    <property type="entry name" value="SBP_bac_10"/>
    <property type="match status" value="2"/>
</dbReference>
<accession>M5TZS5</accession>
<feature type="region of interest" description="Disordered" evidence="1">
    <location>
        <begin position="263"/>
        <end position="289"/>
    </location>
</feature>
<dbReference type="PANTHER" id="PTHR30093:SF2">
    <property type="entry name" value="TYPE II SECRETION SYSTEM PROTEIN H"/>
    <property type="match status" value="1"/>
</dbReference>
<keyword evidence="5" id="KW-1185">Reference proteome</keyword>
<dbReference type="AlphaFoldDB" id="M5TZS5"/>
<dbReference type="Proteomes" id="UP000011885">
    <property type="component" value="Unassembled WGS sequence"/>
</dbReference>
<dbReference type="PATRIC" id="fig|1263870.3.peg.4042"/>
<feature type="region of interest" description="Disordered" evidence="1">
    <location>
        <begin position="1"/>
        <end position="37"/>
    </location>
</feature>
<dbReference type="InterPro" id="IPR011453">
    <property type="entry name" value="DUF1559"/>
</dbReference>
<dbReference type="EMBL" id="ANOH01000263">
    <property type="protein sequence ID" value="EMI54695.1"/>
    <property type="molecule type" value="Genomic_DNA"/>
</dbReference>
<dbReference type="NCBIfam" id="TIGR04294">
    <property type="entry name" value="pre_pil_HX9DG"/>
    <property type="match status" value="1"/>
</dbReference>
<organism evidence="4 5">
    <name type="scientific">Rhodopirellula sallentina SM41</name>
    <dbReference type="NCBI Taxonomy" id="1263870"/>
    <lineage>
        <taxon>Bacteria</taxon>
        <taxon>Pseudomonadati</taxon>
        <taxon>Planctomycetota</taxon>
        <taxon>Planctomycetia</taxon>
        <taxon>Pirellulales</taxon>
        <taxon>Pirellulaceae</taxon>
        <taxon>Rhodopirellula</taxon>
    </lineage>
</organism>
<proteinExistence type="predicted"/>
<feature type="compositionally biased region" description="Polar residues" evidence="1">
    <location>
        <begin position="266"/>
        <end position="289"/>
    </location>
</feature>
<protein>
    <submittedName>
        <fullName evidence="4">Protein containing DUF1559</fullName>
    </submittedName>
</protein>
<dbReference type="InterPro" id="IPR027558">
    <property type="entry name" value="Pre_pil_HX9DG_C"/>
</dbReference>
<comment type="caution">
    <text evidence="4">The sequence shown here is derived from an EMBL/GenBank/DDBJ whole genome shotgun (WGS) entry which is preliminary data.</text>
</comment>
<dbReference type="SUPFAM" id="SSF54523">
    <property type="entry name" value="Pili subunits"/>
    <property type="match status" value="1"/>
</dbReference>
<evidence type="ECO:0000313" key="5">
    <source>
        <dbReference type="Proteomes" id="UP000011885"/>
    </source>
</evidence>
<gene>
    <name evidence="4" type="ORF">RSSM_03811</name>
</gene>
<feature type="domain" description="DUF1559" evidence="3">
    <location>
        <begin position="71"/>
        <end position="163"/>
    </location>
</feature>
<reference evidence="4 5" key="1">
    <citation type="journal article" date="2013" name="Mar. Genomics">
        <title>Expression of sulfatases in Rhodopirellula baltica and the diversity of sulfatases in the genus Rhodopirellula.</title>
        <authorList>
            <person name="Wegner C.E."/>
            <person name="Richter-Heitmann T."/>
            <person name="Klindworth A."/>
            <person name="Klockow C."/>
            <person name="Richter M."/>
            <person name="Achstetter T."/>
            <person name="Glockner F.O."/>
            <person name="Harder J."/>
        </authorList>
    </citation>
    <scope>NUCLEOTIDE SEQUENCE [LARGE SCALE GENOMIC DNA]</scope>
    <source>
        <strain evidence="4 5">SM41</strain>
    </source>
</reference>
<evidence type="ECO:0000256" key="2">
    <source>
        <dbReference type="SAM" id="Phobius"/>
    </source>
</evidence>
<keyword evidence="2" id="KW-0472">Membrane</keyword>
<name>M5TZS5_9BACT</name>
<dbReference type="RefSeq" id="WP_008681546.1">
    <property type="nucleotide sequence ID" value="NZ_ANOH01000263.1"/>
</dbReference>
<dbReference type="PANTHER" id="PTHR30093">
    <property type="entry name" value="GENERAL SECRETION PATHWAY PROTEIN G"/>
    <property type="match status" value="1"/>
</dbReference>
<feature type="transmembrane region" description="Helical" evidence="2">
    <location>
        <begin position="44"/>
        <end position="69"/>
    </location>
</feature>
<evidence type="ECO:0000259" key="3">
    <source>
        <dbReference type="Pfam" id="PF07596"/>
    </source>
</evidence>
<feature type="domain" description="DUF1559" evidence="3">
    <location>
        <begin position="165"/>
        <end position="215"/>
    </location>
</feature>
<sequence>MSQQPPPHGSSHPNSPGNPAPSPSSPYGAPVQTTPPPPKKNQTLLIVALIAVATLPVMCVCAGLLLPAVSAAREAARRMSCSNNLKQIGLAMHNYHAAYNSLPPAFTVDANGQRLHSWRTLLLPFLEYQSLYEQIDLTRPWNDPANLALSEQTIPVFNCPSADEESNVTTYVAVVNPDGMLSGASPVAFRDVTDGLSNTIMVVETTTDAAVVWMSPQDINVDQFINTSPESQTHVGGANVLMGDGAVSFLSEDTDPVARRQMIGRSDQSGGTSQALQSSMGSPDGQNSYFHRPSGAVLKAPSSEWLLATGAAAANYNEVANAALIHNGNQEHGERMGILIIESVEDAGLGVIDLKELAGTLAQQMVLTNKNLESLEEKTEHGVPLVRYSVTGDAEGVGRLRYDCSIFEKNRFLFQVIAFGLIEDTPPGDPALDAIHSALSYP</sequence>
<keyword evidence="2" id="KW-1133">Transmembrane helix</keyword>
<evidence type="ECO:0000256" key="1">
    <source>
        <dbReference type="SAM" id="MobiDB-lite"/>
    </source>
</evidence>